<dbReference type="AlphaFoldDB" id="A0A073IUA8"/>
<dbReference type="STRING" id="2754.EH55_13585"/>
<dbReference type="PANTHER" id="PTHR11106">
    <property type="entry name" value="GANGLIOSIDE INDUCED DIFFERENTIATION ASSOCIATED PROTEIN 2-RELATED"/>
    <property type="match status" value="1"/>
</dbReference>
<dbReference type="GeneID" id="90982920"/>
<proteinExistence type="predicted"/>
<dbReference type="GO" id="GO:0019213">
    <property type="term" value="F:deacetylase activity"/>
    <property type="evidence" value="ECO:0007669"/>
    <property type="project" value="TreeGrafter"/>
</dbReference>
<gene>
    <name evidence="2" type="ORF">EH55_13585</name>
</gene>
<comment type="caution">
    <text evidence="2">The sequence shown here is derived from an EMBL/GenBank/DDBJ whole genome shotgun (WGS) entry which is preliminary data.</text>
</comment>
<sequence>MKQKNTIIRTLLGDITKIDSVDAIVNAANRTLLGGGGVDGAIHRAAGEELLAECRTLNGCETGEAKITGAYRLPCKYVIHTVGPVWHGGTHGEPELLASCYRNSLKVAMENGVRSIAFPSISTGVYSYPVGKAAETAVDAVSSFLSEEPDAFDEVLWVLFDERTKSYYDAALSALEEKLRR</sequence>
<dbReference type="Gene3D" id="3.40.220.10">
    <property type="entry name" value="Leucine Aminopeptidase, subunit E, domain 1"/>
    <property type="match status" value="1"/>
</dbReference>
<dbReference type="PROSITE" id="PS51154">
    <property type="entry name" value="MACRO"/>
    <property type="match status" value="1"/>
</dbReference>
<dbReference type="SUPFAM" id="SSF52949">
    <property type="entry name" value="Macro domain-like"/>
    <property type="match status" value="1"/>
</dbReference>
<dbReference type="PANTHER" id="PTHR11106:SF27">
    <property type="entry name" value="MACRO DOMAIN-CONTAINING PROTEIN"/>
    <property type="match status" value="1"/>
</dbReference>
<name>A0A073IUA8_9BACT</name>
<accession>A0A073IUA8</accession>
<evidence type="ECO:0000259" key="1">
    <source>
        <dbReference type="PROSITE" id="PS51154"/>
    </source>
</evidence>
<dbReference type="EMBL" id="JMKI01000008">
    <property type="protein sequence ID" value="KEJ93021.1"/>
    <property type="molecule type" value="Genomic_DNA"/>
</dbReference>
<reference evidence="2 3" key="1">
    <citation type="submission" date="2014-04" db="EMBL/GenBank/DDBJ databases">
        <title>Draft Genome Sequence of Synergistes jonesii.</title>
        <authorList>
            <person name="Coil D.A."/>
            <person name="Eisen J.A."/>
            <person name="Holland-Moritz H.E."/>
        </authorList>
    </citation>
    <scope>NUCLEOTIDE SEQUENCE [LARGE SCALE GENOMIC DNA]</scope>
    <source>
        <strain evidence="2 3">78-1</strain>
    </source>
</reference>
<protein>
    <recommendedName>
        <fullName evidence="1">Macro domain-containing protein</fullName>
    </recommendedName>
</protein>
<dbReference type="eggNOG" id="COG2110">
    <property type="taxonomic scope" value="Bacteria"/>
</dbReference>
<evidence type="ECO:0000313" key="3">
    <source>
        <dbReference type="Proteomes" id="UP000027665"/>
    </source>
</evidence>
<dbReference type="InterPro" id="IPR043472">
    <property type="entry name" value="Macro_dom-like"/>
</dbReference>
<dbReference type="NCBIfam" id="NF001664">
    <property type="entry name" value="PRK00431.1-6"/>
    <property type="match status" value="1"/>
</dbReference>
<dbReference type="RefSeq" id="WP_037974702.1">
    <property type="nucleotide sequence ID" value="NZ_JMKI01000008.1"/>
</dbReference>
<dbReference type="CDD" id="cd02908">
    <property type="entry name" value="Macro_OAADPr_deacetylase"/>
    <property type="match status" value="1"/>
</dbReference>
<dbReference type="Proteomes" id="UP000027665">
    <property type="component" value="Unassembled WGS sequence"/>
</dbReference>
<dbReference type="PATRIC" id="fig|2754.20.peg.1820"/>
<dbReference type="InterPro" id="IPR002589">
    <property type="entry name" value="Macro_dom"/>
</dbReference>
<organism evidence="2 3">
    <name type="scientific">Synergistes jonesii</name>
    <dbReference type="NCBI Taxonomy" id="2754"/>
    <lineage>
        <taxon>Bacteria</taxon>
        <taxon>Thermotogati</taxon>
        <taxon>Synergistota</taxon>
        <taxon>Synergistia</taxon>
        <taxon>Synergistales</taxon>
        <taxon>Synergistaceae</taxon>
        <taxon>Synergistes</taxon>
    </lineage>
</organism>
<feature type="domain" description="Macro" evidence="1">
    <location>
        <begin position="1"/>
        <end position="176"/>
    </location>
</feature>
<keyword evidence="3" id="KW-1185">Reference proteome</keyword>
<evidence type="ECO:0000313" key="2">
    <source>
        <dbReference type="EMBL" id="KEJ93021.1"/>
    </source>
</evidence>
<dbReference type="OrthoDB" id="6194521at2"/>
<dbReference type="SMART" id="SM00506">
    <property type="entry name" value="A1pp"/>
    <property type="match status" value="1"/>
</dbReference>
<dbReference type="Pfam" id="PF01661">
    <property type="entry name" value="Macro"/>
    <property type="match status" value="1"/>
</dbReference>